<dbReference type="OrthoDB" id="282243at2"/>
<dbReference type="EMBL" id="CP007128">
    <property type="protein sequence ID" value="AHG90543.1"/>
    <property type="molecule type" value="Genomic_DNA"/>
</dbReference>
<dbReference type="NCBIfam" id="TIGR04138">
    <property type="entry name" value="Plancto_Ver_chp"/>
    <property type="match status" value="1"/>
</dbReference>
<name>W0RM78_9BACT</name>
<dbReference type="AlphaFoldDB" id="W0RM78"/>
<evidence type="ECO:0000313" key="2">
    <source>
        <dbReference type="Proteomes" id="UP000019151"/>
    </source>
</evidence>
<gene>
    <name evidence="1" type="ORF">J421_3006</name>
</gene>
<dbReference type="STRING" id="861299.J421_3006"/>
<dbReference type="HOGENOM" id="CLU_147987_0_0_0"/>
<accession>W0RM78</accession>
<protein>
    <submittedName>
        <fullName evidence="1">Verrucomicrobia /Planctomycetes-restricted protein</fullName>
    </submittedName>
</protein>
<organism evidence="1 2">
    <name type="scientific">Gemmatirosa kalamazoonensis</name>
    <dbReference type="NCBI Taxonomy" id="861299"/>
    <lineage>
        <taxon>Bacteria</taxon>
        <taxon>Pseudomonadati</taxon>
        <taxon>Gemmatimonadota</taxon>
        <taxon>Gemmatimonadia</taxon>
        <taxon>Gemmatimonadales</taxon>
        <taxon>Gemmatimonadaceae</taxon>
        <taxon>Gemmatirosa</taxon>
    </lineage>
</organism>
<dbReference type="InParanoid" id="W0RM78"/>
<proteinExistence type="predicted"/>
<keyword evidence="2" id="KW-1185">Reference proteome</keyword>
<sequence>MSELAFRDGIMDQIRLREPRFHERAFLFVLSALEFSQTRLPERRHISGAELARACRDLALERYGVVARLVLEHWGIRCTDDIGDIVFALVDLGLLISQPHDTKDDFARVFDFDQAFERDYPWNCALLG</sequence>
<evidence type="ECO:0000313" key="1">
    <source>
        <dbReference type="EMBL" id="AHG90543.1"/>
    </source>
</evidence>
<dbReference type="KEGG" id="gba:J421_3006"/>
<dbReference type="Proteomes" id="UP000019151">
    <property type="component" value="Chromosome"/>
</dbReference>
<reference evidence="1 2" key="1">
    <citation type="journal article" date="2014" name="Genome Announc.">
        <title>Genome Sequence and Methylome of Soil Bacterium Gemmatirosa kalamazoonensis KBS708T, a Member of the Rarely Cultivated Gemmatimonadetes Phylum.</title>
        <authorList>
            <person name="Debruyn J.M."/>
            <person name="Radosevich M."/>
            <person name="Wommack K.E."/>
            <person name="Polson S.W."/>
            <person name="Hauser L.J."/>
            <person name="Fawaz M.N."/>
            <person name="Korlach J."/>
            <person name="Tsai Y.C."/>
        </authorList>
    </citation>
    <scope>NUCLEOTIDE SEQUENCE [LARGE SCALE GENOMIC DNA]</scope>
    <source>
        <strain evidence="1 2">KBS708</strain>
    </source>
</reference>
<dbReference type="eggNOG" id="ENOG503309Y">
    <property type="taxonomic scope" value="Bacteria"/>
</dbReference>
<dbReference type="InterPro" id="IPR026406">
    <property type="entry name" value="Ver/Plancto_CHP"/>
</dbReference>
<dbReference type="RefSeq" id="WP_148306337.1">
    <property type="nucleotide sequence ID" value="NZ_CP007128.1"/>
</dbReference>